<feature type="binding site" evidence="4">
    <location>
        <begin position="59"/>
        <end position="62"/>
    </location>
    <ligand>
        <name>GTP</name>
        <dbReference type="ChEBI" id="CHEBI:37565"/>
    </ligand>
</feature>
<dbReference type="InterPro" id="IPR053931">
    <property type="entry name" value="RapZ_C"/>
</dbReference>
<evidence type="ECO:0000256" key="1">
    <source>
        <dbReference type="ARBA" id="ARBA00022741"/>
    </source>
</evidence>
<dbReference type="InterPro" id="IPR027417">
    <property type="entry name" value="P-loop_NTPase"/>
</dbReference>
<dbReference type="AlphaFoldDB" id="A0A371INC0"/>
<dbReference type="Proteomes" id="UP000093352">
    <property type="component" value="Unassembled WGS sequence"/>
</dbReference>
<dbReference type="RefSeq" id="WP_068914120.1">
    <property type="nucleotide sequence ID" value="NZ_MBEW02000003.1"/>
</dbReference>
<comment type="caution">
    <text evidence="7">The sequence shown here is derived from an EMBL/GenBank/DDBJ whole genome shotgun (WGS) entry which is preliminary data.</text>
</comment>
<protein>
    <submittedName>
        <fullName evidence="7">RNase adapter RapZ</fullName>
    </submittedName>
</protein>
<feature type="domain" description="RapZ C-terminal" evidence="6">
    <location>
        <begin position="164"/>
        <end position="283"/>
    </location>
</feature>
<evidence type="ECO:0000259" key="6">
    <source>
        <dbReference type="Pfam" id="PF22740"/>
    </source>
</evidence>
<dbReference type="Pfam" id="PF22740">
    <property type="entry name" value="PapZ_C"/>
    <property type="match status" value="1"/>
</dbReference>
<evidence type="ECO:0000259" key="5">
    <source>
        <dbReference type="Pfam" id="PF03668"/>
    </source>
</evidence>
<evidence type="ECO:0000313" key="8">
    <source>
        <dbReference type="Proteomes" id="UP000093352"/>
    </source>
</evidence>
<dbReference type="Gene3D" id="3.40.50.300">
    <property type="entry name" value="P-loop containing nucleotide triphosphate hydrolases"/>
    <property type="match status" value="1"/>
</dbReference>
<organism evidence="7 8">
    <name type="scientific">Criibacterium bergeronii</name>
    <dbReference type="NCBI Taxonomy" id="1871336"/>
    <lineage>
        <taxon>Bacteria</taxon>
        <taxon>Bacillati</taxon>
        <taxon>Bacillota</taxon>
        <taxon>Clostridia</taxon>
        <taxon>Peptostreptococcales</taxon>
        <taxon>Filifactoraceae</taxon>
        <taxon>Criibacterium</taxon>
    </lineage>
</organism>
<feature type="binding site" evidence="4">
    <location>
        <begin position="8"/>
        <end position="15"/>
    </location>
    <ligand>
        <name>ATP</name>
        <dbReference type="ChEBI" id="CHEBI:30616"/>
    </ligand>
</feature>
<feature type="domain" description="RapZ-like N-terminal" evidence="5">
    <location>
        <begin position="1"/>
        <end position="155"/>
    </location>
</feature>
<accession>A0A371INC0</accession>
<gene>
    <name evidence="7" type="ORF">BBG48_002590</name>
</gene>
<keyword evidence="2 4" id="KW-0067">ATP-binding</keyword>
<evidence type="ECO:0000256" key="4">
    <source>
        <dbReference type="HAMAP-Rule" id="MF_00636"/>
    </source>
</evidence>
<sequence length="284" mass="32641">MKIVIITGMSGSGKSEAMNVMEDMGYYCIDNLPPEIIPKMVTLSADSKGTLNKIALGVDIRGYQFLEEINNALNFLEESGFDYQIIFLESSDETIVKRYKMSRRRHPLSNGDDILQGIFKEKTLLADIRKKADYIVDTSNFLPIDLRGEIMSLFNDDIKNKELMITIVSFGFKYGIPIDADLVFDVRFMPNPYYVIEMRHHTGNDQDVQDYVMNNETSIEFIKKLEDILDFLIPMYIKEGKNHLVIAIGCTGGRHRSVTVSNLIYSYLLKQKYSVFLKHRDIKN</sequence>
<dbReference type="GO" id="GO:0005524">
    <property type="term" value="F:ATP binding"/>
    <property type="evidence" value="ECO:0007669"/>
    <property type="project" value="UniProtKB-UniRule"/>
</dbReference>
<dbReference type="EMBL" id="MBEW02000003">
    <property type="protein sequence ID" value="RDY21979.1"/>
    <property type="molecule type" value="Genomic_DNA"/>
</dbReference>
<dbReference type="Pfam" id="PF03668">
    <property type="entry name" value="RapZ-like_N"/>
    <property type="match status" value="1"/>
</dbReference>
<keyword evidence="8" id="KW-1185">Reference proteome</keyword>
<dbReference type="PIRSF" id="PIRSF005052">
    <property type="entry name" value="P-loopkin"/>
    <property type="match status" value="1"/>
</dbReference>
<evidence type="ECO:0000313" key="7">
    <source>
        <dbReference type="EMBL" id="RDY21979.1"/>
    </source>
</evidence>
<dbReference type="PANTHER" id="PTHR30448:SF0">
    <property type="entry name" value="RNASE ADAPTER PROTEIN RAPZ"/>
    <property type="match status" value="1"/>
</dbReference>
<keyword evidence="1 4" id="KW-0547">Nucleotide-binding</keyword>
<dbReference type="GO" id="GO:0005525">
    <property type="term" value="F:GTP binding"/>
    <property type="evidence" value="ECO:0007669"/>
    <property type="project" value="UniProtKB-UniRule"/>
</dbReference>
<reference evidence="7 8" key="1">
    <citation type="journal article" date="2016" name="Genome Announc.">
        <title>Draft Genome Sequence of Criibacterium bergeronii gen. nov., sp. nov., Strain CCRI-22567T, Isolated from a Vaginal Sample from a Woman with Bacterial Vaginosis.</title>
        <authorList>
            <person name="Maheux A.F."/>
            <person name="Berube E."/>
            <person name="Boudreau D.K."/>
            <person name="Raymond F."/>
            <person name="Corbeil J."/>
            <person name="Roy P.H."/>
            <person name="Boissinot M."/>
            <person name="Omar R.F."/>
        </authorList>
    </citation>
    <scope>NUCLEOTIDE SEQUENCE [LARGE SCALE GENOMIC DNA]</scope>
    <source>
        <strain evidence="7 8">CCRI-22567</strain>
    </source>
</reference>
<evidence type="ECO:0000256" key="2">
    <source>
        <dbReference type="ARBA" id="ARBA00022840"/>
    </source>
</evidence>
<dbReference type="InterPro" id="IPR005337">
    <property type="entry name" value="RapZ-like"/>
</dbReference>
<evidence type="ECO:0000256" key="3">
    <source>
        <dbReference type="ARBA" id="ARBA00023134"/>
    </source>
</evidence>
<keyword evidence="3 4" id="KW-0342">GTP-binding</keyword>
<dbReference type="InterPro" id="IPR053930">
    <property type="entry name" value="RapZ-like_N"/>
</dbReference>
<dbReference type="STRING" id="1871336.BBG48_06840"/>
<proteinExistence type="inferred from homology"/>
<name>A0A371INC0_9FIRM</name>
<dbReference type="HAMAP" id="MF_00636">
    <property type="entry name" value="RapZ_like"/>
    <property type="match status" value="1"/>
</dbReference>
<dbReference type="SUPFAM" id="SSF52540">
    <property type="entry name" value="P-loop containing nucleoside triphosphate hydrolases"/>
    <property type="match status" value="1"/>
</dbReference>
<dbReference type="PANTHER" id="PTHR30448">
    <property type="entry name" value="RNASE ADAPTER PROTEIN RAPZ"/>
    <property type="match status" value="1"/>
</dbReference>
<dbReference type="NCBIfam" id="NF003828">
    <property type="entry name" value="PRK05416.1"/>
    <property type="match status" value="1"/>
</dbReference>